<evidence type="ECO:0000256" key="1">
    <source>
        <dbReference type="SAM" id="Phobius"/>
    </source>
</evidence>
<gene>
    <name evidence="2" type="ORF">CUV01_19200</name>
</gene>
<reference evidence="2 3" key="1">
    <citation type="submission" date="2017-12" db="EMBL/GenBank/DDBJ databases">
        <authorList>
            <person name="Hurst M.R.H."/>
        </authorList>
    </citation>
    <scope>NUCLEOTIDE SEQUENCE [LARGE SCALE GENOMIC DNA]</scope>
    <source>
        <strain evidence="2 3">BM15</strain>
        <plasmid evidence="3">Plasmid pbm152</plasmid>
    </source>
</reference>
<dbReference type="RefSeq" id="WP_101462361.1">
    <property type="nucleotide sequence ID" value="NZ_CP025410.1"/>
</dbReference>
<accession>A0A2K9F939</accession>
<proteinExistence type="predicted"/>
<dbReference type="KEGG" id="paro:CUV01_19200"/>
<sequence>MNKLVYGGIGAVIGAVAASAVFLALPDKSAPAEDDAFVAMQPLTEEEQAEEDRFLDLNLGAEDAPAVEPLKDAQNVPYYTCEKSPELVAYLGKKGNAIYARRAHLNSFLIATNVLATKDCTCTGKMIPASTLIAFETRMMEAAGVTDLEDLVTQNYYDEARVMSWQIEELCGGPF</sequence>
<geneLocation type="plasmid" evidence="3">
    <name>pbm152</name>
</geneLocation>
<dbReference type="Proteomes" id="UP000233742">
    <property type="component" value="Plasmid pBM152"/>
</dbReference>
<dbReference type="AlphaFoldDB" id="A0A2K9F939"/>
<keyword evidence="3" id="KW-1185">Reference proteome</keyword>
<feature type="transmembrane region" description="Helical" evidence="1">
    <location>
        <begin position="6"/>
        <end position="25"/>
    </location>
</feature>
<dbReference type="OrthoDB" id="7772081at2"/>
<name>A0A2K9F939_9RHOB</name>
<keyword evidence="1" id="KW-1133">Transmembrane helix</keyword>
<dbReference type="EMBL" id="CP025410">
    <property type="protein sequence ID" value="AUH35711.1"/>
    <property type="molecule type" value="Genomic_DNA"/>
</dbReference>
<keyword evidence="1" id="KW-0812">Transmembrane</keyword>
<keyword evidence="2" id="KW-0614">Plasmid</keyword>
<evidence type="ECO:0000313" key="2">
    <source>
        <dbReference type="EMBL" id="AUH35711.1"/>
    </source>
</evidence>
<organism evidence="2 3">
    <name type="scientific">Paracoccus tegillarcae</name>
    <dbReference type="NCBI Taxonomy" id="1529068"/>
    <lineage>
        <taxon>Bacteria</taxon>
        <taxon>Pseudomonadati</taxon>
        <taxon>Pseudomonadota</taxon>
        <taxon>Alphaproteobacteria</taxon>
        <taxon>Rhodobacterales</taxon>
        <taxon>Paracoccaceae</taxon>
        <taxon>Paracoccus</taxon>
    </lineage>
</organism>
<keyword evidence="1" id="KW-0472">Membrane</keyword>
<protein>
    <submittedName>
        <fullName evidence="2">Uncharacterized protein</fullName>
    </submittedName>
</protein>
<evidence type="ECO:0000313" key="3">
    <source>
        <dbReference type="Proteomes" id="UP000233742"/>
    </source>
</evidence>